<dbReference type="InterPro" id="IPR039420">
    <property type="entry name" value="WalR-like"/>
</dbReference>
<keyword evidence="3" id="KW-0804">Transcription</keyword>
<keyword evidence="6" id="KW-1185">Reference proteome</keyword>
<keyword evidence="2" id="KW-0238">DNA-binding</keyword>
<dbReference type="SMART" id="SM00421">
    <property type="entry name" value="HTH_LUXR"/>
    <property type="match status" value="1"/>
</dbReference>
<accession>A0ABV9FUM4</accession>
<comment type="caution">
    <text evidence="5">The sequence shown here is derived from an EMBL/GenBank/DDBJ whole genome shotgun (WGS) entry which is preliminary data.</text>
</comment>
<dbReference type="PANTHER" id="PTHR43214">
    <property type="entry name" value="TWO-COMPONENT RESPONSE REGULATOR"/>
    <property type="match status" value="1"/>
</dbReference>
<evidence type="ECO:0000256" key="3">
    <source>
        <dbReference type="ARBA" id="ARBA00023163"/>
    </source>
</evidence>
<evidence type="ECO:0000259" key="4">
    <source>
        <dbReference type="PROSITE" id="PS50043"/>
    </source>
</evidence>
<protein>
    <submittedName>
        <fullName evidence="5">LuxR C-terminal-related transcriptional regulator</fullName>
    </submittedName>
</protein>
<gene>
    <name evidence="5" type="ORF">ACFO6S_09720</name>
</gene>
<dbReference type="Gene3D" id="1.10.10.10">
    <property type="entry name" value="Winged helix-like DNA-binding domain superfamily/Winged helix DNA-binding domain"/>
    <property type="match status" value="1"/>
</dbReference>
<evidence type="ECO:0000313" key="6">
    <source>
        <dbReference type="Proteomes" id="UP001595914"/>
    </source>
</evidence>
<name>A0ABV9FUM4_9NOCA</name>
<dbReference type="InterPro" id="IPR016032">
    <property type="entry name" value="Sig_transdc_resp-reg_C-effctor"/>
</dbReference>
<dbReference type="InterPro" id="IPR036388">
    <property type="entry name" value="WH-like_DNA-bd_sf"/>
</dbReference>
<dbReference type="InterPro" id="IPR000792">
    <property type="entry name" value="Tscrpt_reg_LuxR_C"/>
</dbReference>
<proteinExistence type="predicted"/>
<evidence type="ECO:0000256" key="2">
    <source>
        <dbReference type="ARBA" id="ARBA00023125"/>
    </source>
</evidence>
<dbReference type="EMBL" id="JBHSFO010000004">
    <property type="protein sequence ID" value="MFC4603959.1"/>
    <property type="molecule type" value="Genomic_DNA"/>
</dbReference>
<dbReference type="Pfam" id="PF00196">
    <property type="entry name" value="GerE"/>
    <property type="match status" value="1"/>
</dbReference>
<organism evidence="5 6">
    <name type="scientific">Rhodococcus kronopolitis</name>
    <dbReference type="NCBI Taxonomy" id="1460226"/>
    <lineage>
        <taxon>Bacteria</taxon>
        <taxon>Bacillati</taxon>
        <taxon>Actinomycetota</taxon>
        <taxon>Actinomycetes</taxon>
        <taxon>Mycobacteriales</taxon>
        <taxon>Nocardiaceae</taxon>
        <taxon>Rhodococcus</taxon>
    </lineage>
</organism>
<dbReference type="PANTHER" id="PTHR43214:SF24">
    <property type="entry name" value="TRANSCRIPTIONAL REGULATORY PROTEIN NARL-RELATED"/>
    <property type="match status" value="1"/>
</dbReference>
<dbReference type="SUPFAM" id="SSF46894">
    <property type="entry name" value="C-terminal effector domain of the bipartite response regulators"/>
    <property type="match status" value="1"/>
</dbReference>
<dbReference type="RefSeq" id="WP_378416401.1">
    <property type="nucleotide sequence ID" value="NZ_JBHSFO010000004.1"/>
</dbReference>
<evidence type="ECO:0000256" key="1">
    <source>
        <dbReference type="ARBA" id="ARBA00023015"/>
    </source>
</evidence>
<sequence length="264" mass="28681">MADNASDVALTTRDYERVFGVLEACAPTRTVDQFREQVVDAMVATFPVKHATCFIGQTFASQFTDSAAAAPHVDSWERVRAVYHRQWVGQDIFSTPQARRTLEHTGAASLREMHHLPDAAARYVRDYLYSQNMHSASALHLEMPGGGHALVGLFDTDEHAIGPRDLAALRLLSRQLSVLTRGLATTATPDPVLAVLPRRQREVARLVADGLSNAAIGSLLSLTEDSVKKYVSRILAATGHGSRTGLALAVLRELGHPAQPSSPR</sequence>
<feature type="domain" description="HTH luxR-type" evidence="4">
    <location>
        <begin position="189"/>
        <end position="254"/>
    </location>
</feature>
<dbReference type="PROSITE" id="PS50043">
    <property type="entry name" value="HTH_LUXR_2"/>
    <property type="match status" value="1"/>
</dbReference>
<dbReference type="Proteomes" id="UP001595914">
    <property type="component" value="Unassembled WGS sequence"/>
</dbReference>
<dbReference type="CDD" id="cd06170">
    <property type="entry name" value="LuxR_C_like"/>
    <property type="match status" value="1"/>
</dbReference>
<evidence type="ECO:0000313" key="5">
    <source>
        <dbReference type="EMBL" id="MFC4603959.1"/>
    </source>
</evidence>
<reference evidence="6" key="1">
    <citation type="journal article" date="2019" name="Int. J. Syst. Evol. Microbiol.">
        <title>The Global Catalogue of Microorganisms (GCM) 10K type strain sequencing project: providing services to taxonomists for standard genome sequencing and annotation.</title>
        <authorList>
            <consortium name="The Broad Institute Genomics Platform"/>
            <consortium name="The Broad Institute Genome Sequencing Center for Infectious Disease"/>
            <person name="Wu L."/>
            <person name="Ma J."/>
        </authorList>
    </citation>
    <scope>NUCLEOTIDE SEQUENCE [LARGE SCALE GENOMIC DNA]</scope>
    <source>
        <strain evidence="6">CCUG 54520</strain>
    </source>
</reference>
<keyword evidence="1" id="KW-0805">Transcription regulation</keyword>